<dbReference type="PANTHER" id="PTHR19338">
    <property type="entry name" value="TRANSLOCASE OF INNER MITOCHONDRIAL MEMBRANE 13 HOMOLOG"/>
    <property type="match status" value="1"/>
</dbReference>
<gene>
    <name evidence="6" type="ORF">CARUB_v10021647mg</name>
</gene>
<keyword evidence="7" id="KW-1185">Reference proteome</keyword>
<protein>
    <recommendedName>
        <fullName evidence="8">NB-ARC domain-containing protein</fullName>
    </recommendedName>
</protein>
<proteinExistence type="predicted"/>
<dbReference type="InterPro" id="IPR002182">
    <property type="entry name" value="NB-ARC"/>
</dbReference>
<dbReference type="AlphaFoldDB" id="R0I7S6"/>
<evidence type="ECO:0000256" key="2">
    <source>
        <dbReference type="ARBA" id="ARBA00022741"/>
    </source>
</evidence>
<evidence type="ECO:0000259" key="5">
    <source>
        <dbReference type="Pfam" id="PF18052"/>
    </source>
</evidence>
<dbReference type="GO" id="GO:0043531">
    <property type="term" value="F:ADP binding"/>
    <property type="evidence" value="ECO:0007669"/>
    <property type="project" value="InterPro"/>
</dbReference>
<dbReference type="CDD" id="cd14798">
    <property type="entry name" value="RX-CC_like"/>
    <property type="match status" value="1"/>
</dbReference>
<feature type="domain" description="Disease resistance N-terminal" evidence="5">
    <location>
        <begin position="5"/>
        <end position="91"/>
    </location>
</feature>
<dbReference type="InterPro" id="IPR038005">
    <property type="entry name" value="RX-like_CC"/>
</dbReference>
<dbReference type="InterPro" id="IPR027417">
    <property type="entry name" value="P-loop_NTPase"/>
</dbReference>
<evidence type="ECO:0000256" key="3">
    <source>
        <dbReference type="ARBA" id="ARBA00022821"/>
    </source>
</evidence>
<dbReference type="EMBL" id="KB870806">
    <property type="protein sequence ID" value="EOA34145.1"/>
    <property type="molecule type" value="Genomic_DNA"/>
</dbReference>
<dbReference type="Gene3D" id="1.20.5.4130">
    <property type="match status" value="1"/>
</dbReference>
<dbReference type="FunFam" id="3.40.50.300:FF:001091">
    <property type="entry name" value="Probable disease resistance protein At1g61300"/>
    <property type="match status" value="1"/>
</dbReference>
<accession>R0I7S6</accession>
<sequence>MADSILSFAVQKLWVRVSQEYERFQGVEEQITELKCDLNMLMAFLCDADAKKQTRALARNCLEEIREITYDAEDIIETFLLKDGGEKNHMRSLACFPRGRREIALQITSISKRISKVIQVMQTLGIKSDIMDGGYSEAQLERKRETRHTFSSEFENNLVGLEKNVKRLVEELVENDLSHGVSITGLGGLGKTTLARQIFNHDTVTRHFEGLAWVCVSQDYTRKDVWKTILGNLSPGDKDPNMEEDDIQRKLVQLLEKKKVLIIFDDVWRKEDWEKIKPIFPPDRKAGWKVLITSRNDAVCPECIQFKPKFLEHEESLTLLQMIAFPKNDIET</sequence>
<dbReference type="Pfam" id="PF18052">
    <property type="entry name" value="Rx_N"/>
    <property type="match status" value="1"/>
</dbReference>
<keyword evidence="3" id="KW-0611">Plant defense</keyword>
<organism evidence="6 7">
    <name type="scientific">Capsella rubella</name>
    <dbReference type="NCBI Taxonomy" id="81985"/>
    <lineage>
        <taxon>Eukaryota</taxon>
        <taxon>Viridiplantae</taxon>
        <taxon>Streptophyta</taxon>
        <taxon>Embryophyta</taxon>
        <taxon>Tracheophyta</taxon>
        <taxon>Spermatophyta</taxon>
        <taxon>Magnoliopsida</taxon>
        <taxon>eudicotyledons</taxon>
        <taxon>Gunneridae</taxon>
        <taxon>Pentapetalae</taxon>
        <taxon>rosids</taxon>
        <taxon>malvids</taxon>
        <taxon>Brassicales</taxon>
        <taxon>Brassicaceae</taxon>
        <taxon>Camelineae</taxon>
        <taxon>Capsella</taxon>
    </lineage>
</organism>
<dbReference type="OrthoDB" id="37484at2759"/>
<dbReference type="STRING" id="81985.R0I7S6"/>
<feature type="domain" description="NB-ARC" evidence="4">
    <location>
        <begin position="162"/>
        <end position="329"/>
    </location>
</feature>
<evidence type="ECO:0000256" key="1">
    <source>
        <dbReference type="ARBA" id="ARBA00022737"/>
    </source>
</evidence>
<evidence type="ECO:0008006" key="8">
    <source>
        <dbReference type="Google" id="ProtNLM"/>
    </source>
</evidence>
<dbReference type="GO" id="GO:0006952">
    <property type="term" value="P:defense response"/>
    <property type="evidence" value="ECO:0007669"/>
    <property type="project" value="UniProtKB-KW"/>
</dbReference>
<dbReference type="KEGG" id="crb:17896627"/>
<evidence type="ECO:0000259" key="4">
    <source>
        <dbReference type="Pfam" id="PF00931"/>
    </source>
</evidence>
<dbReference type="Proteomes" id="UP000029121">
    <property type="component" value="Unassembled WGS sequence"/>
</dbReference>
<dbReference type="PRINTS" id="PR00364">
    <property type="entry name" value="DISEASERSIST"/>
</dbReference>
<feature type="non-terminal residue" evidence="6">
    <location>
        <position position="332"/>
    </location>
</feature>
<evidence type="ECO:0000313" key="6">
    <source>
        <dbReference type="EMBL" id="EOA34145.1"/>
    </source>
</evidence>
<keyword evidence="2" id="KW-0547">Nucleotide-binding</keyword>
<dbReference type="SUPFAM" id="SSF52540">
    <property type="entry name" value="P-loop containing nucleoside triphosphate hydrolases"/>
    <property type="match status" value="1"/>
</dbReference>
<keyword evidence="1" id="KW-0677">Repeat</keyword>
<dbReference type="PANTHER" id="PTHR19338:SF66">
    <property type="entry name" value="NB-ARC DOMAIN-CONTAINING PROTEIN"/>
    <property type="match status" value="1"/>
</dbReference>
<dbReference type="eggNOG" id="KOG4658">
    <property type="taxonomic scope" value="Eukaryota"/>
</dbReference>
<dbReference type="InterPro" id="IPR041118">
    <property type="entry name" value="Rx_N"/>
</dbReference>
<dbReference type="Gene3D" id="3.40.50.300">
    <property type="entry name" value="P-loop containing nucleotide triphosphate hydrolases"/>
    <property type="match status" value="1"/>
</dbReference>
<name>R0I7S6_9BRAS</name>
<reference evidence="7" key="1">
    <citation type="journal article" date="2013" name="Nat. Genet.">
        <title>The Capsella rubella genome and the genomic consequences of rapid mating system evolution.</title>
        <authorList>
            <person name="Slotte T."/>
            <person name="Hazzouri K.M."/>
            <person name="Agren J.A."/>
            <person name="Koenig D."/>
            <person name="Maumus F."/>
            <person name="Guo Y.L."/>
            <person name="Steige K."/>
            <person name="Platts A.E."/>
            <person name="Escobar J.S."/>
            <person name="Newman L.K."/>
            <person name="Wang W."/>
            <person name="Mandakova T."/>
            <person name="Vello E."/>
            <person name="Smith L.M."/>
            <person name="Henz S.R."/>
            <person name="Steffen J."/>
            <person name="Takuno S."/>
            <person name="Brandvain Y."/>
            <person name="Coop G."/>
            <person name="Andolfatto P."/>
            <person name="Hu T.T."/>
            <person name="Blanchette M."/>
            <person name="Clark R.M."/>
            <person name="Quesneville H."/>
            <person name="Nordborg M."/>
            <person name="Gaut B.S."/>
            <person name="Lysak M.A."/>
            <person name="Jenkins J."/>
            <person name="Grimwood J."/>
            <person name="Chapman J."/>
            <person name="Prochnik S."/>
            <person name="Shu S."/>
            <person name="Rokhsar D."/>
            <person name="Schmutz J."/>
            <person name="Weigel D."/>
            <person name="Wright S.I."/>
        </authorList>
    </citation>
    <scope>NUCLEOTIDE SEQUENCE [LARGE SCALE GENOMIC DNA]</scope>
    <source>
        <strain evidence="7">cv. Monte Gargano</strain>
    </source>
</reference>
<evidence type="ECO:0000313" key="7">
    <source>
        <dbReference type="Proteomes" id="UP000029121"/>
    </source>
</evidence>
<dbReference type="Pfam" id="PF00931">
    <property type="entry name" value="NB-ARC"/>
    <property type="match status" value="1"/>
</dbReference>